<accession>A0ABW9B7N0</accession>
<sequence length="77" mass="8935">MFEKFMSLSPIARRAVVALVLFAIMVVDLLFPKCDFTVYLFLASGLGWVWAIGLMRPVLFFLIFILRAVFRYKTAPW</sequence>
<comment type="caution">
    <text evidence="2">The sequence shown here is derived from an EMBL/GenBank/DDBJ whole genome shotgun (WGS) entry which is preliminary data.</text>
</comment>
<dbReference type="RefSeq" id="WP_408181991.1">
    <property type="nucleotide sequence ID" value="NZ_JAQQEZ010000058.1"/>
</dbReference>
<evidence type="ECO:0000256" key="1">
    <source>
        <dbReference type="SAM" id="Phobius"/>
    </source>
</evidence>
<name>A0ABW9B7N0_9BURK</name>
<keyword evidence="1" id="KW-0472">Membrane</keyword>
<reference evidence="2 3" key="1">
    <citation type="journal article" date="2024" name="Chem. Sci.">
        <title>Discovery of megapolipeptins by genome mining of a Burkholderiales bacteria collection.</title>
        <authorList>
            <person name="Paulo B.S."/>
            <person name="Recchia M.J.J."/>
            <person name="Lee S."/>
            <person name="Fergusson C.H."/>
            <person name="Romanowski S.B."/>
            <person name="Hernandez A."/>
            <person name="Krull N."/>
            <person name="Liu D.Y."/>
            <person name="Cavanagh H."/>
            <person name="Bos A."/>
            <person name="Gray C.A."/>
            <person name="Murphy B.T."/>
            <person name="Linington R.G."/>
            <person name="Eustaquio A.S."/>
        </authorList>
    </citation>
    <scope>NUCLEOTIDE SEQUENCE [LARGE SCALE GENOMIC DNA]</scope>
    <source>
        <strain evidence="2 3">RL17-350-BIC-A</strain>
    </source>
</reference>
<evidence type="ECO:0008006" key="4">
    <source>
        <dbReference type="Google" id="ProtNLM"/>
    </source>
</evidence>
<keyword evidence="1" id="KW-1133">Transmembrane helix</keyword>
<dbReference type="Proteomes" id="UP001629230">
    <property type="component" value="Unassembled WGS sequence"/>
</dbReference>
<organism evidence="2 3">
    <name type="scientific">Paraburkholderia dipogonis</name>
    <dbReference type="NCBI Taxonomy" id="1211383"/>
    <lineage>
        <taxon>Bacteria</taxon>
        <taxon>Pseudomonadati</taxon>
        <taxon>Pseudomonadota</taxon>
        <taxon>Betaproteobacteria</taxon>
        <taxon>Burkholderiales</taxon>
        <taxon>Burkholderiaceae</taxon>
        <taxon>Paraburkholderia</taxon>
    </lineage>
</organism>
<keyword evidence="1" id="KW-0812">Transmembrane</keyword>
<protein>
    <recommendedName>
        <fullName evidence="4">Rod shape-determining protein MreD</fullName>
    </recommendedName>
</protein>
<proteinExistence type="predicted"/>
<keyword evidence="3" id="KW-1185">Reference proteome</keyword>
<dbReference type="EMBL" id="JAQQEZ010000058">
    <property type="protein sequence ID" value="MFM0007367.1"/>
    <property type="molecule type" value="Genomic_DNA"/>
</dbReference>
<feature type="transmembrane region" description="Helical" evidence="1">
    <location>
        <begin position="48"/>
        <end position="70"/>
    </location>
</feature>
<evidence type="ECO:0000313" key="2">
    <source>
        <dbReference type="EMBL" id="MFM0007367.1"/>
    </source>
</evidence>
<gene>
    <name evidence="2" type="ORF">PQR57_41245</name>
</gene>
<evidence type="ECO:0000313" key="3">
    <source>
        <dbReference type="Proteomes" id="UP001629230"/>
    </source>
</evidence>